<evidence type="ECO:0000313" key="1">
    <source>
        <dbReference type="EMBL" id="KAK1431102.1"/>
    </source>
</evidence>
<evidence type="ECO:0000313" key="2">
    <source>
        <dbReference type="Proteomes" id="UP001229421"/>
    </source>
</evidence>
<keyword evidence="2" id="KW-1185">Reference proteome</keyword>
<dbReference type="EMBL" id="JAUHHV010000003">
    <property type="protein sequence ID" value="KAK1431102.1"/>
    <property type="molecule type" value="Genomic_DNA"/>
</dbReference>
<comment type="caution">
    <text evidence="1">The sequence shown here is derived from an EMBL/GenBank/DDBJ whole genome shotgun (WGS) entry which is preliminary data.</text>
</comment>
<name>A0AAD8P3X2_TARER</name>
<reference evidence="1" key="1">
    <citation type="journal article" date="2023" name="bioRxiv">
        <title>Improved chromosome-level genome assembly for marigold (Tagetes erecta).</title>
        <authorList>
            <person name="Jiang F."/>
            <person name="Yuan L."/>
            <person name="Wang S."/>
            <person name="Wang H."/>
            <person name="Xu D."/>
            <person name="Wang A."/>
            <person name="Fan W."/>
        </authorList>
    </citation>
    <scope>NUCLEOTIDE SEQUENCE</scope>
    <source>
        <strain evidence="1">WSJ</strain>
        <tissue evidence="1">Leaf</tissue>
    </source>
</reference>
<accession>A0AAD8P3X2</accession>
<dbReference type="AlphaFoldDB" id="A0AAD8P3X2"/>
<protein>
    <submittedName>
        <fullName evidence="1">Uncharacterized protein</fullName>
    </submittedName>
</protein>
<dbReference type="Proteomes" id="UP001229421">
    <property type="component" value="Unassembled WGS sequence"/>
</dbReference>
<sequence>MHLCPSRFVSHFPKCRKVFTPYNHFQFNNLLARHVSSLFNPKVCCFLGSSCMTLIDAAKNLLKFLGLIYSPTINLC</sequence>
<gene>
    <name evidence="1" type="ORF">QVD17_14337</name>
</gene>
<proteinExistence type="predicted"/>
<organism evidence="1 2">
    <name type="scientific">Tagetes erecta</name>
    <name type="common">African marigold</name>
    <dbReference type="NCBI Taxonomy" id="13708"/>
    <lineage>
        <taxon>Eukaryota</taxon>
        <taxon>Viridiplantae</taxon>
        <taxon>Streptophyta</taxon>
        <taxon>Embryophyta</taxon>
        <taxon>Tracheophyta</taxon>
        <taxon>Spermatophyta</taxon>
        <taxon>Magnoliopsida</taxon>
        <taxon>eudicotyledons</taxon>
        <taxon>Gunneridae</taxon>
        <taxon>Pentapetalae</taxon>
        <taxon>asterids</taxon>
        <taxon>campanulids</taxon>
        <taxon>Asterales</taxon>
        <taxon>Asteraceae</taxon>
        <taxon>Asteroideae</taxon>
        <taxon>Heliantheae alliance</taxon>
        <taxon>Tageteae</taxon>
        <taxon>Tagetes</taxon>
    </lineage>
</organism>